<dbReference type="GO" id="GO:0005634">
    <property type="term" value="C:nucleus"/>
    <property type="evidence" value="ECO:0007669"/>
    <property type="project" value="UniProtKB-SubCell"/>
</dbReference>
<feature type="domain" description="AP2/ERF" evidence="8">
    <location>
        <begin position="51"/>
        <end position="94"/>
    </location>
</feature>
<dbReference type="PRINTS" id="PR00367">
    <property type="entry name" value="ETHRSPELEMNT"/>
</dbReference>
<dbReference type="AlphaFoldDB" id="A0ABD1L057"/>
<protein>
    <recommendedName>
        <fullName evidence="8">AP2/ERF domain-containing protein</fullName>
    </recommendedName>
</protein>
<evidence type="ECO:0000256" key="5">
    <source>
        <dbReference type="ARBA" id="ARBA00023163"/>
    </source>
</evidence>
<evidence type="ECO:0000313" key="9">
    <source>
        <dbReference type="EMBL" id="KAL2316886.1"/>
    </source>
</evidence>
<dbReference type="PROSITE" id="PS51032">
    <property type="entry name" value="AP2_ERF"/>
    <property type="match status" value="1"/>
</dbReference>
<reference evidence="9 10" key="1">
    <citation type="submission" date="2024-08" db="EMBL/GenBank/DDBJ databases">
        <title>Insights into the chromosomal genome structure of Flemingia macrophylla.</title>
        <authorList>
            <person name="Ding Y."/>
            <person name="Zhao Y."/>
            <person name="Bi W."/>
            <person name="Wu M."/>
            <person name="Zhao G."/>
            <person name="Gong Y."/>
            <person name="Li W."/>
            <person name="Zhang P."/>
        </authorList>
    </citation>
    <scope>NUCLEOTIDE SEQUENCE [LARGE SCALE GENOMIC DNA]</scope>
    <source>
        <strain evidence="9">DYQJB</strain>
        <tissue evidence="9">Leaf</tissue>
    </source>
</reference>
<gene>
    <name evidence="9" type="ORF">Fmac_030762</name>
</gene>
<dbReference type="InterPro" id="IPR016177">
    <property type="entry name" value="DNA-bd_dom_sf"/>
</dbReference>
<dbReference type="Gene3D" id="3.30.730.10">
    <property type="entry name" value="AP2/ERF domain"/>
    <property type="match status" value="1"/>
</dbReference>
<proteinExistence type="predicted"/>
<accession>A0ABD1L057</accession>
<dbReference type="PANTHER" id="PTHR31677">
    <property type="entry name" value="AP2 DOMAIN CLASS TRANSCRIPTION FACTOR"/>
    <property type="match status" value="1"/>
</dbReference>
<feature type="compositionally biased region" description="Low complexity" evidence="7">
    <location>
        <begin position="159"/>
        <end position="168"/>
    </location>
</feature>
<evidence type="ECO:0000259" key="8">
    <source>
        <dbReference type="PROSITE" id="PS51032"/>
    </source>
</evidence>
<evidence type="ECO:0000256" key="4">
    <source>
        <dbReference type="ARBA" id="ARBA00023125"/>
    </source>
</evidence>
<keyword evidence="3" id="KW-0805">Transcription regulation</keyword>
<keyword evidence="2" id="KW-0936">Ethylene signaling pathway</keyword>
<dbReference type="GO" id="GO:0009873">
    <property type="term" value="P:ethylene-activated signaling pathway"/>
    <property type="evidence" value="ECO:0007669"/>
    <property type="project" value="UniProtKB-KW"/>
</dbReference>
<dbReference type="EMBL" id="JBGMDY010000011">
    <property type="protein sequence ID" value="KAL2316886.1"/>
    <property type="molecule type" value="Genomic_DNA"/>
</dbReference>
<organism evidence="9 10">
    <name type="scientific">Flemingia macrophylla</name>
    <dbReference type="NCBI Taxonomy" id="520843"/>
    <lineage>
        <taxon>Eukaryota</taxon>
        <taxon>Viridiplantae</taxon>
        <taxon>Streptophyta</taxon>
        <taxon>Embryophyta</taxon>
        <taxon>Tracheophyta</taxon>
        <taxon>Spermatophyta</taxon>
        <taxon>Magnoliopsida</taxon>
        <taxon>eudicotyledons</taxon>
        <taxon>Gunneridae</taxon>
        <taxon>Pentapetalae</taxon>
        <taxon>rosids</taxon>
        <taxon>fabids</taxon>
        <taxon>Fabales</taxon>
        <taxon>Fabaceae</taxon>
        <taxon>Papilionoideae</taxon>
        <taxon>50 kb inversion clade</taxon>
        <taxon>NPAAA clade</taxon>
        <taxon>indigoferoid/millettioid clade</taxon>
        <taxon>Phaseoleae</taxon>
        <taxon>Flemingia</taxon>
    </lineage>
</organism>
<dbReference type="SUPFAM" id="SSF54171">
    <property type="entry name" value="DNA-binding domain"/>
    <property type="match status" value="1"/>
</dbReference>
<feature type="region of interest" description="Disordered" evidence="7">
    <location>
        <begin position="1"/>
        <end position="53"/>
    </location>
</feature>
<name>A0ABD1L057_9FABA</name>
<keyword evidence="5" id="KW-0804">Transcription</keyword>
<keyword evidence="6" id="KW-0539">Nucleus</keyword>
<evidence type="ECO:0000256" key="2">
    <source>
        <dbReference type="ARBA" id="ARBA00022745"/>
    </source>
</evidence>
<feature type="region of interest" description="Disordered" evidence="7">
    <location>
        <begin position="156"/>
        <end position="175"/>
    </location>
</feature>
<dbReference type="CDD" id="cd00018">
    <property type="entry name" value="AP2"/>
    <property type="match status" value="1"/>
</dbReference>
<comment type="subcellular location">
    <subcellularLocation>
        <location evidence="1">Nucleus</location>
    </subcellularLocation>
</comment>
<dbReference type="GO" id="GO:0003677">
    <property type="term" value="F:DNA binding"/>
    <property type="evidence" value="ECO:0007669"/>
    <property type="project" value="UniProtKB-KW"/>
</dbReference>
<evidence type="ECO:0000256" key="3">
    <source>
        <dbReference type="ARBA" id="ARBA00023015"/>
    </source>
</evidence>
<sequence>MEKHHLTPRPPPETEENDGQQDKVASAAVATAPLVGKLRPTPPHASADEIRYRGVRKRPWGGSAGEIRNPGNKRRVWLATIDTAEEAASAYDATPPTPPPRLSFVAPKPIPISLLPLNSSSTTPRVVQPDQDARLLLFHHAAAAAATNRPHPFFSGLVPSPSSMPSSPNLTGNRSRSPLPWCPSCGASFSHAPTLPARVPEANNAFNLLCVTLQSFFNLSTSFVGALSRER</sequence>
<dbReference type="PANTHER" id="PTHR31677:SF231">
    <property type="entry name" value="ETHYLENE-RESPONSIVE TRANSCRIPTION FACTOR 4"/>
    <property type="match status" value="1"/>
</dbReference>
<keyword evidence="4" id="KW-0238">DNA-binding</keyword>
<evidence type="ECO:0000256" key="7">
    <source>
        <dbReference type="SAM" id="MobiDB-lite"/>
    </source>
</evidence>
<keyword evidence="10" id="KW-1185">Reference proteome</keyword>
<evidence type="ECO:0000256" key="1">
    <source>
        <dbReference type="ARBA" id="ARBA00004123"/>
    </source>
</evidence>
<dbReference type="Proteomes" id="UP001603857">
    <property type="component" value="Unassembled WGS sequence"/>
</dbReference>
<evidence type="ECO:0000313" key="10">
    <source>
        <dbReference type="Proteomes" id="UP001603857"/>
    </source>
</evidence>
<dbReference type="InterPro" id="IPR036955">
    <property type="entry name" value="AP2/ERF_dom_sf"/>
</dbReference>
<comment type="caution">
    <text evidence="9">The sequence shown here is derived from an EMBL/GenBank/DDBJ whole genome shotgun (WGS) entry which is preliminary data.</text>
</comment>
<dbReference type="InterPro" id="IPR001471">
    <property type="entry name" value="AP2/ERF_dom"/>
</dbReference>
<evidence type="ECO:0000256" key="6">
    <source>
        <dbReference type="ARBA" id="ARBA00023242"/>
    </source>
</evidence>
<dbReference type="SMART" id="SM00380">
    <property type="entry name" value="AP2"/>
    <property type="match status" value="1"/>
</dbReference>